<feature type="active site" evidence="1">
    <location>
        <position position="261"/>
    </location>
</feature>
<keyword evidence="7" id="KW-1185">Reference proteome</keyword>
<dbReference type="EMBL" id="CP022022">
    <property type="protein sequence ID" value="ASF42134.1"/>
    <property type="molecule type" value="Genomic_DNA"/>
</dbReference>
<dbReference type="SUPFAM" id="SSF46785">
    <property type="entry name" value="Winged helix' DNA-binding domain"/>
    <property type="match status" value="1"/>
</dbReference>
<feature type="domain" description="Fido" evidence="4">
    <location>
        <begin position="173"/>
        <end position="326"/>
    </location>
</feature>
<evidence type="ECO:0000256" key="1">
    <source>
        <dbReference type="PIRSR" id="PIRSR640198-1"/>
    </source>
</evidence>
<dbReference type="GO" id="GO:0005524">
    <property type="term" value="F:ATP binding"/>
    <property type="evidence" value="ECO:0007669"/>
    <property type="project" value="UniProtKB-KW"/>
</dbReference>
<proteinExistence type="predicted"/>
<dbReference type="InterPro" id="IPR040198">
    <property type="entry name" value="Fido_containing"/>
</dbReference>
<reference evidence="7" key="1">
    <citation type="submission" date="2017-06" db="EMBL/GenBank/DDBJ databases">
        <title>Complete genome sequence of Capnocytophaga sp. KCOM 1579 (=ChDC OS43) isolated from a human refractory periapical abscess lesion.</title>
        <authorList>
            <person name="Kook J.-K."/>
            <person name="Park S.-N."/>
            <person name="Lim Y.K."/>
            <person name="Roh H."/>
        </authorList>
    </citation>
    <scope>NUCLEOTIDE SEQUENCE [LARGE SCALE GENOMIC DNA]</scope>
    <source>
        <strain evidence="7">ChDC OS43</strain>
    </source>
</reference>
<evidence type="ECO:0000256" key="2">
    <source>
        <dbReference type="PIRSR" id="PIRSR640198-2"/>
    </source>
</evidence>
<protein>
    <submittedName>
        <fullName evidence="6">Cell filamentation protein Fic</fullName>
    </submittedName>
</protein>
<dbReference type="PROSITE" id="PS51459">
    <property type="entry name" value="FIDO"/>
    <property type="match status" value="1"/>
</dbReference>
<keyword evidence="2" id="KW-0547">Nucleotide-binding</keyword>
<evidence type="ECO:0000256" key="3">
    <source>
        <dbReference type="PIRSR" id="PIRSR640198-3"/>
    </source>
</evidence>
<feature type="binding site" evidence="2">
    <location>
        <begin position="265"/>
        <end position="272"/>
    </location>
    <ligand>
        <name>ATP</name>
        <dbReference type="ChEBI" id="CHEBI:30616"/>
    </ligand>
</feature>
<feature type="binding site" evidence="2">
    <location>
        <begin position="207"/>
        <end position="217"/>
    </location>
    <ligand>
        <name>ATP</name>
        <dbReference type="ChEBI" id="CHEBI:30616"/>
    </ligand>
</feature>
<dbReference type="RefSeq" id="WP_088593318.1">
    <property type="nucleotide sequence ID" value="NZ_CP022022.1"/>
</dbReference>
<dbReference type="KEGG" id="capn:CBG49_03005"/>
<evidence type="ECO:0000313" key="6">
    <source>
        <dbReference type="EMBL" id="ASF42134.1"/>
    </source>
</evidence>
<organism evidence="6 7">
    <name type="scientific">Capnocytophaga endodontalis</name>
    <dbReference type="NCBI Taxonomy" id="2708117"/>
    <lineage>
        <taxon>Bacteria</taxon>
        <taxon>Pseudomonadati</taxon>
        <taxon>Bacteroidota</taxon>
        <taxon>Flavobacteriia</taxon>
        <taxon>Flavobacteriales</taxon>
        <taxon>Flavobacteriaceae</taxon>
        <taxon>Capnocytophaga</taxon>
    </lineage>
</organism>
<evidence type="ECO:0000313" key="7">
    <source>
        <dbReference type="Proteomes" id="UP000197007"/>
    </source>
</evidence>
<evidence type="ECO:0000259" key="4">
    <source>
        <dbReference type="PROSITE" id="PS51459"/>
    </source>
</evidence>
<dbReference type="InterPro" id="IPR003812">
    <property type="entry name" value="Fido"/>
</dbReference>
<feature type="site" description="Important for autoinhibition of adenylyltransferase activity" evidence="3">
    <location>
        <position position="128"/>
    </location>
</feature>
<sequence>MIESPPPFVPQSALFSLIKPLLEEGILQKIQDEYLYWSELKYKKTKSATPEQLWQAVKLYRLLNQRTLQFGNYHFSYVLTDYIQQALHNFDMHIGGTLTSNMGIAEVDTHKFMVSSIMEESIASSQIEGANTTRKKAKEMIQKGIKPKSKSEQMIVNNYHTMQYIVQHKDEPFSAENLLHIHQLIAHKTLDLPEEEGAFRTHNNIYVVDFTNSEVVHTPPDTREIPQLIKELCSFFNNNSAPFIHPLVKACVLHFMIGFIHPFTDGNGRTARAVFYWYMLKSGYWLTEYLSISRIIKETKKQYEKAYLHTEADDNDLSYFITYQLRAMEKAFEALKTYINRKQKEIFQASQFMKIPGVNDRMAQIIKIIYDDPDRVLSIKEIENRFLISNHTARTDLKQLVDMGFLEVIPVNKKKQSYIKSPLFFSLLETKIA</sequence>
<dbReference type="InterPro" id="IPR036390">
    <property type="entry name" value="WH_DNA-bd_sf"/>
</dbReference>
<dbReference type="AlphaFoldDB" id="A0A1Z4BLG4"/>
<evidence type="ECO:0000259" key="5">
    <source>
        <dbReference type="PROSITE" id="PS51707"/>
    </source>
</evidence>
<dbReference type="Proteomes" id="UP000197007">
    <property type="component" value="Chromosome"/>
</dbReference>
<keyword evidence="2" id="KW-0067">ATP-binding</keyword>
<feature type="domain" description="CYTH" evidence="5">
    <location>
        <begin position="379"/>
        <end position="433"/>
    </location>
</feature>
<dbReference type="SUPFAM" id="SSF140931">
    <property type="entry name" value="Fic-like"/>
    <property type="match status" value="1"/>
</dbReference>
<gene>
    <name evidence="6" type="ORF">CBG49_03005</name>
</gene>
<dbReference type="Gene3D" id="1.10.3290.10">
    <property type="entry name" value="Fido-like domain"/>
    <property type="match status" value="1"/>
</dbReference>
<dbReference type="InterPro" id="IPR036597">
    <property type="entry name" value="Fido-like_dom_sf"/>
</dbReference>
<dbReference type="PANTHER" id="PTHR13504:SF38">
    <property type="entry name" value="FIDO DOMAIN-CONTAINING PROTEIN"/>
    <property type="match status" value="1"/>
</dbReference>
<dbReference type="Pfam" id="PF02661">
    <property type="entry name" value="Fic"/>
    <property type="match status" value="1"/>
</dbReference>
<dbReference type="InterPro" id="IPR023577">
    <property type="entry name" value="CYTH_domain"/>
</dbReference>
<accession>A0A1Z4BLG4</accession>
<name>A0A1Z4BLG4_9FLAO</name>
<dbReference type="PROSITE" id="PS51707">
    <property type="entry name" value="CYTH"/>
    <property type="match status" value="1"/>
</dbReference>
<dbReference type="PANTHER" id="PTHR13504">
    <property type="entry name" value="FIDO DOMAIN-CONTAINING PROTEIN DDB_G0283145"/>
    <property type="match status" value="1"/>
</dbReference>